<sequence>MGAGRSMGEGWIAVDERAVRSNAELMFWIDAVRQVDTTPRRMS</sequence>
<proteinExistence type="predicted"/>
<reference evidence="1 2" key="1">
    <citation type="submission" date="2021-01" db="EMBL/GenBank/DDBJ databases">
        <title>Genomics of switchgrass bacterial isolates.</title>
        <authorList>
            <person name="Shade A."/>
        </authorList>
    </citation>
    <scope>NUCLEOTIDE SEQUENCE [LARGE SCALE GENOMIC DNA]</scope>
    <source>
        <strain evidence="1 2">PvP111</strain>
    </source>
</reference>
<dbReference type="EMBL" id="JAFBBK010000001">
    <property type="protein sequence ID" value="MBM7413389.1"/>
    <property type="molecule type" value="Genomic_DNA"/>
</dbReference>
<dbReference type="Proteomes" id="UP000703038">
    <property type="component" value="Unassembled WGS sequence"/>
</dbReference>
<organism evidence="1 2">
    <name type="scientific">Rhodococcoides corynebacterioides</name>
    <dbReference type="NCBI Taxonomy" id="53972"/>
    <lineage>
        <taxon>Bacteria</taxon>
        <taxon>Bacillati</taxon>
        <taxon>Actinomycetota</taxon>
        <taxon>Actinomycetes</taxon>
        <taxon>Mycobacteriales</taxon>
        <taxon>Nocardiaceae</taxon>
        <taxon>Rhodococcoides</taxon>
    </lineage>
</organism>
<name>A0ABS2KN43_9NOCA</name>
<evidence type="ECO:0000313" key="1">
    <source>
        <dbReference type="EMBL" id="MBM7413389.1"/>
    </source>
</evidence>
<protein>
    <submittedName>
        <fullName evidence="1">Uncharacterized protein</fullName>
    </submittedName>
</protein>
<evidence type="ECO:0000313" key="2">
    <source>
        <dbReference type="Proteomes" id="UP000703038"/>
    </source>
</evidence>
<accession>A0ABS2KN43</accession>
<comment type="caution">
    <text evidence="1">The sequence shown here is derived from an EMBL/GenBank/DDBJ whole genome shotgun (WGS) entry which is preliminary data.</text>
</comment>
<keyword evidence="2" id="KW-1185">Reference proteome</keyword>
<gene>
    <name evidence="1" type="ORF">JOE42_000122</name>
</gene>